<protein>
    <recommendedName>
        <fullName evidence="8 10">Serine/threonine-protein phosphatase 2A activator</fullName>
        <ecNumber evidence="4 10">5.2.1.8</ecNumber>
    </recommendedName>
    <alternativeName>
        <fullName evidence="9 10">Phosphotyrosyl phosphatase activator</fullName>
    </alternativeName>
</protein>
<organism evidence="11 12">
    <name type="scientific">Drosophila madeirensis</name>
    <name type="common">Fruit fly</name>
    <dbReference type="NCBI Taxonomy" id="30013"/>
    <lineage>
        <taxon>Eukaryota</taxon>
        <taxon>Metazoa</taxon>
        <taxon>Ecdysozoa</taxon>
        <taxon>Arthropoda</taxon>
        <taxon>Hexapoda</taxon>
        <taxon>Insecta</taxon>
        <taxon>Pterygota</taxon>
        <taxon>Neoptera</taxon>
        <taxon>Endopterygota</taxon>
        <taxon>Diptera</taxon>
        <taxon>Brachycera</taxon>
        <taxon>Muscomorpha</taxon>
        <taxon>Ephydroidea</taxon>
        <taxon>Drosophilidae</taxon>
        <taxon>Drosophila</taxon>
        <taxon>Sophophora</taxon>
    </lineage>
</organism>
<dbReference type="GO" id="GO:0008160">
    <property type="term" value="F:protein tyrosine phosphatase activator activity"/>
    <property type="evidence" value="ECO:0007669"/>
    <property type="project" value="TreeGrafter"/>
</dbReference>
<evidence type="ECO:0000256" key="9">
    <source>
        <dbReference type="ARBA" id="ARBA00044820"/>
    </source>
</evidence>
<dbReference type="Gene3D" id="1.20.120.1150">
    <property type="match status" value="1"/>
</dbReference>
<evidence type="ECO:0000256" key="4">
    <source>
        <dbReference type="ARBA" id="ARBA00013194"/>
    </source>
</evidence>
<dbReference type="InterPro" id="IPR004327">
    <property type="entry name" value="Phstyr_phstse_ac"/>
</dbReference>
<gene>
    <name evidence="11" type="ORF">DMAD_11875</name>
</gene>
<dbReference type="GO" id="GO:0005634">
    <property type="term" value="C:nucleus"/>
    <property type="evidence" value="ECO:0007669"/>
    <property type="project" value="TreeGrafter"/>
</dbReference>
<dbReference type="SUPFAM" id="SSF140984">
    <property type="entry name" value="PTPA-like"/>
    <property type="match status" value="1"/>
</dbReference>
<evidence type="ECO:0000256" key="2">
    <source>
        <dbReference type="ARBA" id="ARBA00004496"/>
    </source>
</evidence>
<evidence type="ECO:0000256" key="10">
    <source>
        <dbReference type="RuleBase" id="RU361210"/>
    </source>
</evidence>
<evidence type="ECO:0000313" key="11">
    <source>
        <dbReference type="EMBL" id="BFF94177.1"/>
    </source>
</evidence>
<evidence type="ECO:0000313" key="12">
    <source>
        <dbReference type="Proteomes" id="UP001500889"/>
    </source>
</evidence>
<accession>A0AAU9FET5</accession>
<comment type="similarity">
    <text evidence="3 10">Belongs to the PTPA-type PPIase family.</text>
</comment>
<dbReference type="PANTHER" id="PTHR10012">
    <property type="entry name" value="SERINE/THREONINE-PROTEIN PHOSPHATASE 2A REGULATORY SUBUNIT B"/>
    <property type="match status" value="1"/>
</dbReference>
<dbReference type="Proteomes" id="UP001500889">
    <property type="component" value="Chromosome U"/>
</dbReference>
<evidence type="ECO:0000256" key="5">
    <source>
        <dbReference type="ARBA" id="ARBA00022490"/>
    </source>
</evidence>
<comment type="subcellular location">
    <subcellularLocation>
        <location evidence="2 10">Cytoplasm</location>
    </subcellularLocation>
</comment>
<keyword evidence="5 10" id="KW-0963">Cytoplasm</keyword>
<dbReference type="EMBL" id="AP029264">
    <property type="protein sequence ID" value="BFF94177.1"/>
    <property type="molecule type" value="Genomic_DNA"/>
</dbReference>
<dbReference type="GO" id="GO:0005737">
    <property type="term" value="C:cytoplasm"/>
    <property type="evidence" value="ECO:0007669"/>
    <property type="project" value="UniProtKB-SubCell"/>
</dbReference>
<evidence type="ECO:0000256" key="3">
    <source>
        <dbReference type="ARBA" id="ARBA00011019"/>
    </source>
</evidence>
<dbReference type="PANTHER" id="PTHR10012:SF0">
    <property type="entry name" value="SERINE_THREONINE-PROTEIN PHOSPHATASE 2A ACTIVATOR"/>
    <property type="match status" value="1"/>
</dbReference>
<dbReference type="GO" id="GO:0000159">
    <property type="term" value="C:protein phosphatase type 2A complex"/>
    <property type="evidence" value="ECO:0007669"/>
    <property type="project" value="TreeGrafter"/>
</dbReference>
<dbReference type="InterPro" id="IPR037218">
    <property type="entry name" value="PTPA_sf"/>
</dbReference>
<keyword evidence="7 10" id="KW-0413">Isomerase</keyword>
<evidence type="ECO:0000256" key="6">
    <source>
        <dbReference type="ARBA" id="ARBA00023110"/>
    </source>
</evidence>
<evidence type="ECO:0000256" key="8">
    <source>
        <dbReference type="ARBA" id="ARBA00044786"/>
    </source>
</evidence>
<keyword evidence="12" id="KW-1185">Reference proteome</keyword>
<sequence length="431" mass="49415">MNKRMYDVSDPNDQVLHATKLAQNGPRRHVRCLEELDGWVRSQAYNDTIAYISSTSMAIQGIKLNSNYPVSKQILRLCEIFDGLEMLLAESTPKFNSTDTLLESQQTSARAYRTWTRHMQQFVFSILDEALQPECKHINELGQYLRRSFGCSSSLEFGPANELMFLFFLCSLFRAGILVAEDTVAAALLLFHRYIRLVRRLILTYSLSLTKNSRSSMDDYYVMPYIWGAAQLSLNAPFSPMQSELPPTLETHGQDYMLLEIIDHLQKTRGFQLNHSAFQLWCILSAPTWPQVYGGIERSYVSNVLASFETVENAIFCELMSFKSVPAFTMEQRTYLGRRFSEDRKSSMRSQGEMPVAVHKCVSQQPSLFFGFHEKKSTDEESDDEEHDPLWIVQRRNTLEDNSDTSTAVYFRDAKTIKDDLTPTSSSEQSS</sequence>
<name>A0AAU9FET5_DROMD</name>
<dbReference type="InterPro" id="IPR043170">
    <property type="entry name" value="PTPA_C_lid"/>
</dbReference>
<dbReference type="GO" id="GO:0007052">
    <property type="term" value="P:mitotic spindle organization"/>
    <property type="evidence" value="ECO:0007669"/>
    <property type="project" value="TreeGrafter"/>
</dbReference>
<dbReference type="Pfam" id="PF03095">
    <property type="entry name" value="PTPA"/>
    <property type="match status" value="1"/>
</dbReference>
<dbReference type="GO" id="GO:0003755">
    <property type="term" value="F:peptidyl-prolyl cis-trans isomerase activity"/>
    <property type="evidence" value="ECO:0007669"/>
    <property type="project" value="UniProtKB-KW"/>
</dbReference>
<dbReference type="AlphaFoldDB" id="A0AAU9FET5"/>
<reference evidence="11 12" key="1">
    <citation type="submission" date="2024-02" db="EMBL/GenBank/DDBJ databases">
        <title>A chromosome-level genome assembly of Drosophila madeirensis, a fruit fly species endemic to Madeira island.</title>
        <authorList>
            <person name="Tomihara K."/>
            <person name="Llopart A."/>
            <person name="Yamamoto D."/>
        </authorList>
    </citation>
    <scope>NUCLEOTIDE SEQUENCE [LARGE SCALE GENOMIC DNA]</scope>
    <source>
        <strain evidence="11 12">RF1</strain>
    </source>
</reference>
<dbReference type="EC" id="5.2.1.8" evidence="4 10"/>
<evidence type="ECO:0000256" key="1">
    <source>
        <dbReference type="ARBA" id="ARBA00000971"/>
    </source>
</evidence>
<keyword evidence="6 10" id="KW-0697">Rotamase</keyword>
<comment type="catalytic activity">
    <reaction evidence="1 10">
        <text>[protein]-peptidylproline (omega=180) = [protein]-peptidylproline (omega=0)</text>
        <dbReference type="Rhea" id="RHEA:16237"/>
        <dbReference type="Rhea" id="RHEA-COMP:10747"/>
        <dbReference type="Rhea" id="RHEA-COMP:10748"/>
        <dbReference type="ChEBI" id="CHEBI:83833"/>
        <dbReference type="ChEBI" id="CHEBI:83834"/>
        <dbReference type="EC" id="5.2.1.8"/>
    </reaction>
</comment>
<comment type="function">
    <text evidence="10">PPIases accelerate the folding of proteins. It catalyzes the cis-trans isomerization of proline imidic peptide bonds in oligopeptides.</text>
</comment>
<evidence type="ECO:0000256" key="7">
    <source>
        <dbReference type="ARBA" id="ARBA00023235"/>
    </source>
</evidence>
<proteinExistence type="inferred from homology"/>